<dbReference type="PRINTS" id="PR00412">
    <property type="entry name" value="EPOXHYDRLASE"/>
</dbReference>
<dbReference type="PANTHER" id="PTHR21661:SF35">
    <property type="entry name" value="EPOXIDE HYDROLASE"/>
    <property type="match status" value="1"/>
</dbReference>
<dbReference type="EMBL" id="MU005592">
    <property type="protein sequence ID" value="KAF2681347.1"/>
    <property type="molecule type" value="Genomic_DNA"/>
</dbReference>
<dbReference type="InterPro" id="IPR000639">
    <property type="entry name" value="Epox_hydrolase-like"/>
</dbReference>
<evidence type="ECO:0000256" key="1">
    <source>
        <dbReference type="ARBA" id="ARBA00010088"/>
    </source>
</evidence>
<keyword evidence="2" id="KW-0058">Aromatic hydrocarbons catabolism</keyword>
<feature type="active site" description="Nucleophile" evidence="4">
    <location>
        <position position="216"/>
    </location>
</feature>
<dbReference type="InterPro" id="IPR029058">
    <property type="entry name" value="AB_hydrolase_fold"/>
</dbReference>
<sequence>MSLLCFTIAVLASTSTALNPLHFAFPENPTGPTPFQISVDPDFIQSTAEKARLYRPSIALQDQPEWEEGPPPSAMNELARYWADEYDWYGVQEEINANFSHFTTTVSGTEKYPYPVPLHFIHERASDSNDTSEAIPLLMLHGWPSTNLEWAKVIHPLAHPSNASAPRFHVVAPDLPGYGFSPAATHSGLGVRAIGQAFHALMQQLGYTEYGIFSTDLGWIIGMWMAADTTSVTAHATDFWMAAPNATDIERFAQNQTTPEETAYMLGVQELQTHHFAYSAVHSTKPLSLALAMTDSPVGFLGWMWTLMYSFSDGYVYSKTELITEAFLLYVQGTYGNVRLYMDALMGEGLSFPKTTVPTGIIEWASPNGPYPKLKDASLVPRSWTERNVNVTFFRQHDFGGHFPAISQPEIWLVDVRDFFAET</sequence>
<dbReference type="OrthoDB" id="6431331at2759"/>
<gene>
    <name evidence="7" type="ORF">K458DRAFT_309936</name>
</gene>
<feature type="domain" description="Epoxide hydrolase N-terminal" evidence="6">
    <location>
        <begin position="33"/>
        <end position="150"/>
    </location>
</feature>
<comment type="similarity">
    <text evidence="1">Belongs to the peptidase S33 family.</text>
</comment>
<dbReference type="PANTHER" id="PTHR21661">
    <property type="entry name" value="EPOXIDE HYDROLASE 1-RELATED"/>
    <property type="match status" value="1"/>
</dbReference>
<feature type="active site" description="Proton acceptor" evidence="4">
    <location>
        <position position="402"/>
    </location>
</feature>
<dbReference type="InterPro" id="IPR010497">
    <property type="entry name" value="Epoxide_hydro_N"/>
</dbReference>
<evidence type="ECO:0000256" key="2">
    <source>
        <dbReference type="ARBA" id="ARBA00022797"/>
    </source>
</evidence>
<dbReference type="Pfam" id="PF06441">
    <property type="entry name" value="EHN"/>
    <property type="match status" value="1"/>
</dbReference>
<dbReference type="GO" id="GO:0097176">
    <property type="term" value="P:epoxide metabolic process"/>
    <property type="evidence" value="ECO:0007669"/>
    <property type="project" value="TreeGrafter"/>
</dbReference>
<dbReference type="GO" id="GO:0004301">
    <property type="term" value="F:epoxide hydrolase activity"/>
    <property type="evidence" value="ECO:0007669"/>
    <property type="project" value="TreeGrafter"/>
</dbReference>
<dbReference type="Gene3D" id="3.40.50.1820">
    <property type="entry name" value="alpha/beta hydrolase"/>
    <property type="match status" value="1"/>
</dbReference>
<dbReference type="SUPFAM" id="SSF53474">
    <property type="entry name" value="alpha/beta-Hydrolases"/>
    <property type="match status" value="1"/>
</dbReference>
<keyword evidence="3 7" id="KW-0378">Hydrolase</keyword>
<evidence type="ECO:0000259" key="6">
    <source>
        <dbReference type="Pfam" id="PF06441"/>
    </source>
</evidence>
<evidence type="ECO:0000313" key="7">
    <source>
        <dbReference type="EMBL" id="KAF2681347.1"/>
    </source>
</evidence>
<dbReference type="InterPro" id="IPR016292">
    <property type="entry name" value="Epoxide_hydrolase"/>
</dbReference>
<proteinExistence type="inferred from homology"/>
<dbReference type="PIRSF" id="PIRSF001112">
    <property type="entry name" value="Epoxide_hydrolase"/>
    <property type="match status" value="1"/>
</dbReference>
<accession>A0A6G1ISW6</accession>
<reference evidence="7" key="1">
    <citation type="journal article" date="2020" name="Stud. Mycol.">
        <title>101 Dothideomycetes genomes: a test case for predicting lifestyles and emergence of pathogens.</title>
        <authorList>
            <person name="Haridas S."/>
            <person name="Albert R."/>
            <person name="Binder M."/>
            <person name="Bloem J."/>
            <person name="Labutti K."/>
            <person name="Salamov A."/>
            <person name="Andreopoulos B."/>
            <person name="Baker S."/>
            <person name="Barry K."/>
            <person name="Bills G."/>
            <person name="Bluhm B."/>
            <person name="Cannon C."/>
            <person name="Castanera R."/>
            <person name="Culley D."/>
            <person name="Daum C."/>
            <person name="Ezra D."/>
            <person name="Gonzalez J."/>
            <person name="Henrissat B."/>
            <person name="Kuo A."/>
            <person name="Liang C."/>
            <person name="Lipzen A."/>
            <person name="Lutzoni F."/>
            <person name="Magnuson J."/>
            <person name="Mondo S."/>
            <person name="Nolan M."/>
            <person name="Ohm R."/>
            <person name="Pangilinan J."/>
            <person name="Park H.-J."/>
            <person name="Ramirez L."/>
            <person name="Alfaro M."/>
            <person name="Sun H."/>
            <person name="Tritt A."/>
            <person name="Yoshinaga Y."/>
            <person name="Zwiers L.-H."/>
            <person name="Turgeon B."/>
            <person name="Goodwin S."/>
            <person name="Spatafora J."/>
            <person name="Crous P."/>
            <person name="Grigoriev I."/>
        </authorList>
    </citation>
    <scope>NUCLEOTIDE SEQUENCE</scope>
    <source>
        <strain evidence="7">CBS 122367</strain>
    </source>
</reference>
<organism evidence="7 8">
    <name type="scientific">Lentithecium fluviatile CBS 122367</name>
    <dbReference type="NCBI Taxonomy" id="1168545"/>
    <lineage>
        <taxon>Eukaryota</taxon>
        <taxon>Fungi</taxon>
        <taxon>Dikarya</taxon>
        <taxon>Ascomycota</taxon>
        <taxon>Pezizomycotina</taxon>
        <taxon>Dothideomycetes</taxon>
        <taxon>Pleosporomycetidae</taxon>
        <taxon>Pleosporales</taxon>
        <taxon>Massarineae</taxon>
        <taxon>Lentitheciaceae</taxon>
        <taxon>Lentithecium</taxon>
    </lineage>
</organism>
<dbReference type="Proteomes" id="UP000799291">
    <property type="component" value="Unassembled WGS sequence"/>
</dbReference>
<feature type="active site" description="Proton donor" evidence="4">
    <location>
        <position position="341"/>
    </location>
</feature>
<name>A0A6G1ISW6_9PLEO</name>
<evidence type="ECO:0000256" key="3">
    <source>
        <dbReference type="ARBA" id="ARBA00022801"/>
    </source>
</evidence>
<protein>
    <submittedName>
        <fullName evidence="7">Alpha/beta-hydrolase</fullName>
    </submittedName>
</protein>
<evidence type="ECO:0000313" key="8">
    <source>
        <dbReference type="Proteomes" id="UP000799291"/>
    </source>
</evidence>
<evidence type="ECO:0000256" key="4">
    <source>
        <dbReference type="PIRSR" id="PIRSR001112-1"/>
    </source>
</evidence>
<dbReference type="AlphaFoldDB" id="A0A6G1ISW6"/>
<feature type="chain" id="PRO_5026036784" evidence="5">
    <location>
        <begin position="18"/>
        <end position="423"/>
    </location>
</feature>
<evidence type="ECO:0000256" key="5">
    <source>
        <dbReference type="SAM" id="SignalP"/>
    </source>
</evidence>
<keyword evidence="5" id="KW-0732">Signal</keyword>
<keyword evidence="8" id="KW-1185">Reference proteome</keyword>
<feature type="signal peptide" evidence="5">
    <location>
        <begin position="1"/>
        <end position="17"/>
    </location>
</feature>